<organism evidence="2 3">
    <name type="scientific">Halobacillus mangrovi</name>
    <dbReference type="NCBI Taxonomy" id="402384"/>
    <lineage>
        <taxon>Bacteria</taxon>
        <taxon>Bacillati</taxon>
        <taxon>Bacillota</taxon>
        <taxon>Bacilli</taxon>
        <taxon>Bacillales</taxon>
        <taxon>Bacillaceae</taxon>
        <taxon>Halobacillus</taxon>
    </lineage>
</organism>
<proteinExistence type="predicted"/>
<feature type="transmembrane region" description="Helical" evidence="1">
    <location>
        <begin position="59"/>
        <end position="82"/>
    </location>
</feature>
<name>A0A1W5ZQZ1_9BACI</name>
<gene>
    <name evidence="2" type="ORF">HM131_02215</name>
</gene>
<sequence>MTQKEFWTIIGPQFFIVVGIFMLYASYGYTEKVHEEMDWKNQNWAGFLSKEILSIVPYWVFRAFAFIGVSFFGLYIYTFFFVDY</sequence>
<feature type="transmembrane region" description="Helical" evidence="1">
    <location>
        <begin position="6"/>
        <end position="27"/>
    </location>
</feature>
<dbReference type="RefSeq" id="WP_085027516.1">
    <property type="nucleotide sequence ID" value="NZ_CP020772.1"/>
</dbReference>
<evidence type="ECO:0000313" key="3">
    <source>
        <dbReference type="Proteomes" id="UP000192527"/>
    </source>
</evidence>
<keyword evidence="1" id="KW-0472">Membrane</keyword>
<keyword evidence="3" id="KW-1185">Reference proteome</keyword>
<keyword evidence="1" id="KW-1133">Transmembrane helix</keyword>
<dbReference type="Proteomes" id="UP000192527">
    <property type="component" value="Chromosome"/>
</dbReference>
<reference evidence="2 3" key="1">
    <citation type="submission" date="2017-04" db="EMBL/GenBank/DDBJ databases">
        <title>The whole genome sequencing and assembly of Halobacillus mangrovi strain.</title>
        <authorList>
            <person name="Lee S.-J."/>
            <person name="Park M.-K."/>
            <person name="Kim J.-Y."/>
            <person name="Lee Y.-J."/>
            <person name="Yi H."/>
            <person name="Bahn Y.-S."/>
            <person name="Kim J.F."/>
            <person name="Lee D.-W."/>
        </authorList>
    </citation>
    <scope>NUCLEOTIDE SEQUENCE [LARGE SCALE GENOMIC DNA]</scope>
    <source>
        <strain evidence="2 3">KTB 131</strain>
    </source>
</reference>
<dbReference type="KEGG" id="hmn:HM131_02215"/>
<keyword evidence="1" id="KW-0812">Transmembrane</keyword>
<protein>
    <submittedName>
        <fullName evidence="2">Uncharacterized protein</fullName>
    </submittedName>
</protein>
<dbReference type="STRING" id="402384.HM131_02215"/>
<evidence type="ECO:0000313" key="2">
    <source>
        <dbReference type="EMBL" id="ARI75714.1"/>
    </source>
</evidence>
<evidence type="ECO:0000256" key="1">
    <source>
        <dbReference type="SAM" id="Phobius"/>
    </source>
</evidence>
<dbReference type="EMBL" id="CP020772">
    <property type="protein sequence ID" value="ARI75714.1"/>
    <property type="molecule type" value="Genomic_DNA"/>
</dbReference>
<accession>A0A1W5ZQZ1</accession>
<dbReference type="OrthoDB" id="2972128at2"/>
<dbReference type="AlphaFoldDB" id="A0A1W5ZQZ1"/>